<evidence type="ECO:0000313" key="3">
    <source>
        <dbReference type="EMBL" id="RSO55260.1"/>
    </source>
</evidence>
<dbReference type="Pfam" id="PF02796">
    <property type="entry name" value="HTH_7"/>
    <property type="match status" value="1"/>
</dbReference>
<dbReference type="GO" id="GO:0003677">
    <property type="term" value="F:DNA binding"/>
    <property type="evidence" value="ECO:0007669"/>
    <property type="project" value="InterPro"/>
</dbReference>
<gene>
    <name evidence="3" type="ORF">EA752_18165</name>
</gene>
<dbReference type="GO" id="GO:0000150">
    <property type="term" value="F:DNA strand exchange activity"/>
    <property type="evidence" value="ECO:0007669"/>
    <property type="project" value="InterPro"/>
</dbReference>
<dbReference type="SUPFAM" id="SSF53041">
    <property type="entry name" value="Resolvase-like"/>
    <property type="match status" value="1"/>
</dbReference>
<sequence length="210" mass="24894">MLRFVLFLFNFGVFNMRTYAYVRIEPNLQFEFSRYITFFSEYGYKIQKNRLVVEEVSVDKSIIYRDKFLNLISYSLEEGDILVIKSMDCLGNSFEEILSIVDKIDQKKIRLICLDYSKNEINGDLKIFFLHFLKLSAEFEKLFKCNNKKTKDHNPVRKVGRPEILNNEQKTRVIELFKKGYSVYSLAKEFSVTRTVIQRILNNATKTNIL</sequence>
<comment type="similarity">
    <text evidence="1">Belongs to the site-specific recombinase resolvase family.</text>
</comment>
<evidence type="ECO:0000313" key="4">
    <source>
        <dbReference type="Proteomes" id="UP000271320"/>
    </source>
</evidence>
<proteinExistence type="inferred from homology"/>
<dbReference type="SUPFAM" id="SSF46689">
    <property type="entry name" value="Homeodomain-like"/>
    <property type="match status" value="1"/>
</dbReference>
<dbReference type="Proteomes" id="UP000271320">
    <property type="component" value="Unassembled WGS sequence"/>
</dbReference>
<feature type="domain" description="Resolvase/invertase-type recombinase catalytic" evidence="2">
    <location>
        <begin position="17"/>
        <end position="160"/>
    </location>
</feature>
<dbReference type="PROSITE" id="PS51736">
    <property type="entry name" value="RECOMBINASES_3"/>
    <property type="match status" value="1"/>
</dbReference>
<accession>A0AB37TE83</accession>
<dbReference type="InterPro" id="IPR009057">
    <property type="entry name" value="Homeodomain-like_sf"/>
</dbReference>
<evidence type="ECO:0000259" key="2">
    <source>
        <dbReference type="PROSITE" id="PS51736"/>
    </source>
</evidence>
<dbReference type="Gene3D" id="3.40.50.1390">
    <property type="entry name" value="Resolvase, N-terminal catalytic domain"/>
    <property type="match status" value="1"/>
</dbReference>
<dbReference type="AlphaFoldDB" id="A0AB37TE83"/>
<dbReference type="InterPro" id="IPR036162">
    <property type="entry name" value="Resolvase-like_N_sf"/>
</dbReference>
<dbReference type="EMBL" id="RFEW01000021">
    <property type="protein sequence ID" value="RSO55260.1"/>
    <property type="molecule type" value="Genomic_DNA"/>
</dbReference>
<protein>
    <submittedName>
        <fullName evidence="3">Recombinase family protein</fullName>
    </submittedName>
</protein>
<evidence type="ECO:0000256" key="1">
    <source>
        <dbReference type="ARBA" id="ARBA00009913"/>
    </source>
</evidence>
<name>A0AB37TE83_ACIPI</name>
<comment type="caution">
    <text evidence="3">The sequence shown here is derived from an EMBL/GenBank/DDBJ whole genome shotgun (WGS) entry which is preliminary data.</text>
</comment>
<dbReference type="InterPro" id="IPR006119">
    <property type="entry name" value="Resolv_N"/>
</dbReference>
<dbReference type="SMART" id="SM00857">
    <property type="entry name" value="Resolvase"/>
    <property type="match status" value="1"/>
</dbReference>
<organism evidence="3 4">
    <name type="scientific">Acinetobacter pittii</name>
    <name type="common">Acinetobacter genomosp. 3</name>
    <dbReference type="NCBI Taxonomy" id="48296"/>
    <lineage>
        <taxon>Bacteria</taxon>
        <taxon>Pseudomonadati</taxon>
        <taxon>Pseudomonadota</taxon>
        <taxon>Gammaproteobacteria</taxon>
        <taxon>Moraxellales</taxon>
        <taxon>Moraxellaceae</taxon>
        <taxon>Acinetobacter</taxon>
        <taxon>Acinetobacter calcoaceticus/baumannii complex</taxon>
    </lineage>
</organism>
<reference evidence="3 4" key="1">
    <citation type="submission" date="2018-10" db="EMBL/GenBank/DDBJ databases">
        <title>GWAS and RNA-Seq identify cryptic mechanisms of antimicrobial resistance in Acinetobacter baumannii.</title>
        <authorList>
            <person name="Sahl J.W."/>
        </authorList>
    </citation>
    <scope>NUCLEOTIDE SEQUENCE [LARGE SCALE GENOMIC DNA]</scope>
    <source>
        <strain evidence="3 4">TG41884</strain>
    </source>
</reference>
<dbReference type="InterPro" id="IPR006120">
    <property type="entry name" value="Resolvase_HTH_dom"/>
</dbReference>
<dbReference type="Pfam" id="PF00239">
    <property type="entry name" value="Resolvase"/>
    <property type="match status" value="1"/>
</dbReference>